<gene>
    <name evidence="1" type="ORF">CLIB1444_08S01266</name>
</gene>
<sequence>MSDFKVTSILTEHLGYPPITVVDDVINAVNHILYKCTQAMETYLKERQQDKSTGRDEIWEKLEDREIKEGTVKLETLLENQVDKNFDKFELYALRNIFTIPNELVEGGFITLDHHQGIFEDLQKTDKSDVDNDEIKQLIEHIQIELKCRKLLKLQIEKGKRILKILNDFKESIKFLSDESIEKLTFDNKKLIAQLSPIEDNLKFTLNQADNLVKEILVLHEKIVGRKLDFKFTPNKRDYYINGKIYKILQNLGVELDESNALNFDKVNDDDLNNLKSLS</sequence>
<proteinExistence type="predicted"/>
<evidence type="ECO:0000313" key="2">
    <source>
        <dbReference type="Proteomes" id="UP001152531"/>
    </source>
</evidence>
<name>A0ACA9YAK2_9ASCO</name>
<dbReference type="EMBL" id="CALSDN010000008">
    <property type="protein sequence ID" value="CAH6722073.1"/>
    <property type="molecule type" value="Genomic_DNA"/>
</dbReference>
<reference evidence="1" key="1">
    <citation type="submission" date="2022-06" db="EMBL/GenBank/DDBJ databases">
        <authorList>
            <person name="Legras J.-L."/>
            <person name="Devillers H."/>
            <person name="Grondin C."/>
        </authorList>
    </citation>
    <scope>NUCLEOTIDE SEQUENCE</scope>
    <source>
        <strain evidence="1">CLIB 1444</strain>
    </source>
</reference>
<protein>
    <submittedName>
        <fullName evidence="1">Kinetochore-associated protein Mtw1p</fullName>
    </submittedName>
</protein>
<evidence type="ECO:0000313" key="1">
    <source>
        <dbReference type="EMBL" id="CAH6722073.1"/>
    </source>
</evidence>
<accession>A0ACA9YAK2</accession>
<organism evidence="1 2">
    <name type="scientific">[Candida] jaroonii</name>
    <dbReference type="NCBI Taxonomy" id="467808"/>
    <lineage>
        <taxon>Eukaryota</taxon>
        <taxon>Fungi</taxon>
        <taxon>Dikarya</taxon>
        <taxon>Ascomycota</taxon>
        <taxon>Saccharomycotina</taxon>
        <taxon>Pichiomycetes</taxon>
        <taxon>Debaryomycetaceae</taxon>
        <taxon>Yamadazyma</taxon>
    </lineage>
</organism>
<comment type="caution">
    <text evidence="1">The sequence shown here is derived from an EMBL/GenBank/DDBJ whole genome shotgun (WGS) entry which is preliminary data.</text>
</comment>
<keyword evidence="2" id="KW-1185">Reference proteome</keyword>
<dbReference type="Proteomes" id="UP001152531">
    <property type="component" value="Unassembled WGS sequence"/>
</dbReference>